<proteinExistence type="predicted"/>
<gene>
    <name evidence="2" type="ORF">dnm_018370</name>
</gene>
<dbReference type="Proteomes" id="UP000663722">
    <property type="component" value="Chromosome"/>
</dbReference>
<accession>A0A975BHX1</accession>
<dbReference type="RefSeq" id="WP_207681722.1">
    <property type="nucleotide sequence ID" value="NZ_CP061800.1"/>
</dbReference>
<dbReference type="InterPro" id="IPR017880">
    <property type="entry name" value="KilA_N"/>
</dbReference>
<organism evidence="2 3">
    <name type="scientific">Desulfonema magnum</name>
    <dbReference type="NCBI Taxonomy" id="45655"/>
    <lineage>
        <taxon>Bacteria</taxon>
        <taxon>Pseudomonadati</taxon>
        <taxon>Thermodesulfobacteriota</taxon>
        <taxon>Desulfobacteria</taxon>
        <taxon>Desulfobacterales</taxon>
        <taxon>Desulfococcaceae</taxon>
        <taxon>Desulfonema</taxon>
    </lineage>
</organism>
<evidence type="ECO:0000259" key="1">
    <source>
        <dbReference type="PROSITE" id="PS51301"/>
    </source>
</evidence>
<dbReference type="Pfam" id="PF04383">
    <property type="entry name" value="KilA-N"/>
    <property type="match status" value="1"/>
</dbReference>
<dbReference type="AlphaFoldDB" id="A0A975BHX1"/>
<evidence type="ECO:0000313" key="3">
    <source>
        <dbReference type="Proteomes" id="UP000663722"/>
    </source>
</evidence>
<protein>
    <submittedName>
        <fullName evidence="2">DNA-binding domain-containing protein, KilA-N-like</fullName>
    </submittedName>
</protein>
<dbReference type="KEGG" id="dmm:dnm_018370"/>
<dbReference type="InterPro" id="IPR018004">
    <property type="entry name" value="KilA/APSES_HTH"/>
</dbReference>
<name>A0A975BHX1_9BACT</name>
<evidence type="ECO:0000313" key="2">
    <source>
        <dbReference type="EMBL" id="QTA85822.1"/>
    </source>
</evidence>
<feature type="domain" description="KilA-N" evidence="1">
    <location>
        <begin position="6"/>
        <end position="110"/>
    </location>
</feature>
<dbReference type="GO" id="GO:0003677">
    <property type="term" value="F:DNA binding"/>
    <property type="evidence" value="ECO:0007669"/>
    <property type="project" value="UniProtKB-KW"/>
</dbReference>
<sequence length="181" mass="20503">MKSGEKVTELSMDFNGQHIRPKEGLICLTDLWKASGKPKGKLDPRLWKKYTGEQFIDSVAKKLNVSPANIYKTKRGKNGGTYAHWQIALAYAKYLSHELRMHVNEVYMRYRSGDVTLADEIADKASSEDQEWLAVRTIGKIARNQFTGTLKEHDVRGRGYADCTNAVYKPILGGSTKELRH</sequence>
<keyword evidence="2" id="KW-0238">DNA-binding</keyword>
<keyword evidence="3" id="KW-1185">Reference proteome</keyword>
<dbReference type="PROSITE" id="PS51301">
    <property type="entry name" value="KILA_N"/>
    <property type="match status" value="1"/>
</dbReference>
<dbReference type="EMBL" id="CP061800">
    <property type="protein sequence ID" value="QTA85822.1"/>
    <property type="molecule type" value="Genomic_DNA"/>
</dbReference>
<reference evidence="2" key="1">
    <citation type="journal article" date="2021" name="Microb. Physiol.">
        <title>Proteogenomic Insights into the Physiology of Marine, Sulfate-Reducing, Filamentous Desulfonema limicola and Desulfonema magnum.</title>
        <authorList>
            <person name="Schnaars V."/>
            <person name="Wohlbrand L."/>
            <person name="Scheve S."/>
            <person name="Hinrichs C."/>
            <person name="Reinhardt R."/>
            <person name="Rabus R."/>
        </authorList>
    </citation>
    <scope>NUCLEOTIDE SEQUENCE</scope>
    <source>
        <strain evidence="2">4be13</strain>
    </source>
</reference>
<dbReference type="SMART" id="SM01252">
    <property type="entry name" value="KilA-N"/>
    <property type="match status" value="1"/>
</dbReference>